<organism evidence="1 2">
    <name type="scientific">Marilutibacter maris</name>
    <dbReference type="NCBI Taxonomy" id="1605891"/>
    <lineage>
        <taxon>Bacteria</taxon>
        <taxon>Pseudomonadati</taxon>
        <taxon>Pseudomonadota</taxon>
        <taxon>Gammaproteobacteria</taxon>
        <taxon>Lysobacterales</taxon>
        <taxon>Lysobacteraceae</taxon>
        <taxon>Marilutibacter</taxon>
    </lineage>
</organism>
<dbReference type="AlphaFoldDB" id="A0A507ZZA5"/>
<protein>
    <submittedName>
        <fullName evidence="1">Uncharacterized protein</fullName>
    </submittedName>
</protein>
<dbReference type="EMBL" id="VICD02000328">
    <property type="protein sequence ID" value="KAB8162459.1"/>
    <property type="molecule type" value="Genomic_DNA"/>
</dbReference>
<accession>A0A507ZZA5</accession>
<proteinExistence type="predicted"/>
<name>A0A507ZZA5_9GAMM</name>
<reference evidence="1 2" key="1">
    <citation type="submission" date="2019-10" db="EMBL/GenBank/DDBJ databases">
        <title>Lysobacter alkalisoli sp. nov., isolated from saline-alkaline soil.</title>
        <authorList>
            <person name="Sun J.-Q."/>
        </authorList>
    </citation>
    <scope>NUCLEOTIDE SEQUENCE [LARGE SCALE GENOMIC DNA]</scope>
    <source>
        <strain evidence="1 2">KCTC 42381</strain>
    </source>
</reference>
<comment type="caution">
    <text evidence="1">The sequence shown here is derived from an EMBL/GenBank/DDBJ whole genome shotgun (WGS) entry which is preliminary data.</text>
</comment>
<gene>
    <name evidence="1" type="ORF">FKV24_018375</name>
</gene>
<dbReference type="RefSeq" id="WP_141483425.1">
    <property type="nucleotide sequence ID" value="NZ_VICD02000328.1"/>
</dbReference>
<dbReference type="Proteomes" id="UP000320431">
    <property type="component" value="Unassembled WGS sequence"/>
</dbReference>
<evidence type="ECO:0000313" key="2">
    <source>
        <dbReference type="Proteomes" id="UP000320431"/>
    </source>
</evidence>
<sequence>MKKAALPCVLVVGLVGVAAWAWPAESRVPEPAPCDSSAIIAEYRRAKREEIPPLDRLPEAKRQEAILQYEELVGIVDERIAIRSGQSFEPPVRTGIDAEDARAIEEHVDKLLASMPRSNWDDYRDNLAAAIPALKGESSQTFGQMQDALNRDKAEMFLRLKGCPDDLAKDYGIAPYRP</sequence>
<evidence type="ECO:0000313" key="1">
    <source>
        <dbReference type="EMBL" id="KAB8162459.1"/>
    </source>
</evidence>